<name>N6Y3K1_THASP</name>
<gene>
    <name evidence="1" type="ORF">C665_08295</name>
</gene>
<accession>N6Y3K1</accession>
<evidence type="ECO:0000313" key="1">
    <source>
        <dbReference type="EMBL" id="ENO86160.1"/>
    </source>
</evidence>
<comment type="caution">
    <text evidence="1">The sequence shown here is derived from an EMBL/GenBank/DDBJ whole genome shotgun (WGS) entry which is preliminary data.</text>
</comment>
<dbReference type="EMBL" id="AMXD01000039">
    <property type="protein sequence ID" value="ENO86160.1"/>
    <property type="molecule type" value="Genomic_DNA"/>
</dbReference>
<evidence type="ECO:0000313" key="2">
    <source>
        <dbReference type="Proteomes" id="UP000013042"/>
    </source>
</evidence>
<dbReference type="InterPro" id="IPR013078">
    <property type="entry name" value="His_Pase_superF_clade-1"/>
</dbReference>
<dbReference type="Proteomes" id="UP000013042">
    <property type="component" value="Unassembled WGS sequence"/>
</dbReference>
<dbReference type="RefSeq" id="WP_004305072.1">
    <property type="nucleotide sequence ID" value="NZ_AMXD01000039.1"/>
</dbReference>
<proteinExistence type="predicted"/>
<dbReference type="InterPro" id="IPR029033">
    <property type="entry name" value="His_PPase_superfam"/>
</dbReference>
<sequence>MQLHLIRHPRPAVEPGICYGQTDLGLAECPATVADRLRPLLPESFTLHASPLARARLLAEKLGTPRLDNRLKEIHFGDWEGRSFDEIGSAIDDWAADPLGFRAPGGESPREMAARVLAWLEEHGVAARTPDAGSESVLAPKAEIAKAEACPPSPEDPAHLVVVAHGGPLRVLAGYLLGMPPERWIGLDFGCGQVTRIDVESWGTVLKWFNR</sequence>
<reference evidence="1 2" key="1">
    <citation type="submission" date="2012-09" db="EMBL/GenBank/DDBJ databases">
        <title>Draft Genome Sequences of 6 Strains from Genus Thauera.</title>
        <authorList>
            <person name="Liu B."/>
            <person name="Shapleigh J.P."/>
            <person name="Frostegard A.H."/>
        </authorList>
    </citation>
    <scope>NUCLEOTIDE SEQUENCE [LARGE SCALE GENOMIC DNA]</scope>
    <source>
        <strain evidence="1 2">S2</strain>
    </source>
</reference>
<dbReference type="AlphaFoldDB" id="N6Y3K1"/>
<protein>
    <submittedName>
        <fullName evidence="1">Phosphoglycerate mutase</fullName>
    </submittedName>
</protein>
<dbReference type="Pfam" id="PF00300">
    <property type="entry name" value="His_Phos_1"/>
    <property type="match status" value="2"/>
</dbReference>
<dbReference type="Gene3D" id="3.40.50.1240">
    <property type="entry name" value="Phosphoglycerate mutase-like"/>
    <property type="match status" value="1"/>
</dbReference>
<dbReference type="CDD" id="cd07067">
    <property type="entry name" value="HP_PGM_like"/>
    <property type="match status" value="1"/>
</dbReference>
<dbReference type="SMART" id="SM00855">
    <property type="entry name" value="PGAM"/>
    <property type="match status" value="1"/>
</dbReference>
<dbReference type="SUPFAM" id="SSF53254">
    <property type="entry name" value="Phosphoglycerate mutase-like"/>
    <property type="match status" value="1"/>
</dbReference>
<organism evidence="1 2">
    <name type="scientific">Thauera aminoaromatica S2</name>
    <dbReference type="NCBI Taxonomy" id="1234381"/>
    <lineage>
        <taxon>Bacteria</taxon>
        <taxon>Pseudomonadati</taxon>
        <taxon>Pseudomonadota</taxon>
        <taxon>Betaproteobacteria</taxon>
        <taxon>Rhodocyclales</taxon>
        <taxon>Zoogloeaceae</taxon>
        <taxon>Thauera</taxon>
    </lineage>
</organism>